<evidence type="ECO:0000313" key="3">
    <source>
        <dbReference type="EMBL" id="MFC1848869.1"/>
    </source>
</evidence>
<keyword evidence="3" id="KW-0378">Hydrolase</keyword>
<dbReference type="InterPro" id="IPR027268">
    <property type="entry name" value="Peptidase_M4/M1_CTD_sf"/>
</dbReference>
<proteinExistence type="predicted"/>
<keyword evidence="1" id="KW-0472">Membrane</keyword>
<feature type="transmembrane region" description="Helical" evidence="1">
    <location>
        <begin position="459"/>
        <end position="476"/>
    </location>
</feature>
<feature type="transmembrane region" description="Helical" evidence="1">
    <location>
        <begin position="184"/>
        <end position="202"/>
    </location>
</feature>
<feature type="transmembrane region" description="Helical" evidence="1">
    <location>
        <begin position="153"/>
        <end position="177"/>
    </location>
</feature>
<keyword evidence="4" id="KW-1185">Reference proteome</keyword>
<organism evidence="3 4">
    <name type="scientific">candidate division CSSED10-310 bacterium</name>
    <dbReference type="NCBI Taxonomy" id="2855610"/>
    <lineage>
        <taxon>Bacteria</taxon>
        <taxon>Bacteria division CSSED10-310</taxon>
    </lineage>
</organism>
<dbReference type="EMBL" id="JBHPBY010000010">
    <property type="protein sequence ID" value="MFC1848869.1"/>
    <property type="molecule type" value="Genomic_DNA"/>
</dbReference>
<dbReference type="Proteomes" id="UP001594351">
    <property type="component" value="Unassembled WGS sequence"/>
</dbReference>
<dbReference type="InterPro" id="IPR014782">
    <property type="entry name" value="Peptidase_M1_dom"/>
</dbReference>
<keyword evidence="1" id="KW-0812">Transmembrane</keyword>
<gene>
    <name evidence="3" type="ORF">ACFL27_01560</name>
</gene>
<feature type="transmembrane region" description="Helical" evidence="1">
    <location>
        <begin position="20"/>
        <end position="41"/>
    </location>
</feature>
<dbReference type="SUPFAM" id="SSF55486">
    <property type="entry name" value="Metalloproteases ('zincins'), catalytic domain"/>
    <property type="match status" value="1"/>
</dbReference>
<feature type="transmembrane region" description="Helical" evidence="1">
    <location>
        <begin position="483"/>
        <end position="501"/>
    </location>
</feature>
<keyword evidence="1" id="KW-1133">Transmembrane helix</keyword>
<accession>A0ABV6YRN8</accession>
<feature type="transmembrane region" description="Helical" evidence="1">
    <location>
        <begin position="329"/>
        <end position="347"/>
    </location>
</feature>
<dbReference type="Pfam" id="PF12730">
    <property type="entry name" value="ABC2_membrane_4"/>
    <property type="match status" value="1"/>
</dbReference>
<feature type="transmembrane region" description="Helical" evidence="1">
    <location>
        <begin position="573"/>
        <end position="594"/>
    </location>
</feature>
<dbReference type="Pfam" id="PF01433">
    <property type="entry name" value="Peptidase_M1"/>
    <property type="match status" value="1"/>
</dbReference>
<feature type="transmembrane region" description="Helical" evidence="1">
    <location>
        <begin position="529"/>
        <end position="552"/>
    </location>
</feature>
<sequence length="1196" mass="138525">MILKICEFELKNRLSRLSTYVYFLTFFGIAFLAFLAAGGAFKSVTVGFGTSRKALVNSPQILFSLISFISYFGILVISAIQSQTVYQDFHHKSYPLFYTTPITTRQYLSGRFLGGFLVLIFIFTSLGLGAWLASVSPFVERSFFGPQMLMAYIHPYFISVIPNIFFIGAIFFTTAALSRKIFPVYIGSVVLLIGYLIAIPFAEDLDNKIISAVLDPFGLFAVDQVTEYWTVVEQNTRLVPLEGALLVNRLVWVGIGILCLILAYFRFSFTEKARAGQPGVVHDVDHMAVTPREDKIEKTPFQQDFQPAAHLKIFGRLTRLEFRETLKNVYFIAILLCGVLFMFSQSWNLGQFYGTETYPVTYKTLDLIGGSFALFVIIIITIYAGELVWRERDHSMNQLFDVLPIPNWVTFTSKLLALLLVQVFLWLTVLVSCLLIQIFSGYFNFELGLYFKDLFGIKYIQFALISVLAVFIQVIVNNKFLGHFIMVLYYILSINMAVFGYDHNLYNFGGSPGTPYSDMNNFGHFIRPFIWFNVYWSVFAVMLALLSNLFWVRGVETHVKWRWHLARQRFSRSYRIAMAVCTAGFFILGGYIYYNTNILNTYETKKYQELEQVRYEQTYQKYKDYLQPRITDVVLEVDIFPAARDVFFRGRYKLLNKSTQEITTLIVNLVAELDIRTMSFNRPTQVQLSDKKLGFYIYELSEPLRSQETIELEFDLAYVTRGFKNSGSVRELVYNGTFINSGMLPSLGYQEQAEIADDRTRKKYGLPPKPRTPDINDQKARMNTYITTDADWVTFEATLSTSPDQIAIAPGYLQREWMENKRRYFHYKMDSKILNFFSFMSARYKLKKDSWHDVNIEIYYQPGHEYNLERMIKAIKKSLEYYSVQFSPYQHRQVRIIEFPRYSFFAQSFPNTIPYSESIGFIAKVDENDPDEIDYPFYVTAHEVAHQWWAHQVIGANVQGSTLMSEALAQYSALMVMEKEFGPHKMRKFLKFELDSYLRGRSSESKSELPLYLNENQPYIHYNKGSVVMYALKDYIGEETLNKALARYIEDKAFQEPPYTTSLEFLEYIKDATPDELLYVVEDMFETITLYDNRTIKASCVKLADDKYETKLTLKAKKIRADETGKESDVALNDWIDIGIFGDSDTVLYLQKHKIEKEDLELTIQVEAKPVKAGIDPYNKLIDRKSDDNSVDVKMS</sequence>
<evidence type="ECO:0000256" key="1">
    <source>
        <dbReference type="SAM" id="Phobius"/>
    </source>
</evidence>
<evidence type="ECO:0000259" key="2">
    <source>
        <dbReference type="Pfam" id="PF01433"/>
    </source>
</evidence>
<feature type="domain" description="Peptidase M1 membrane alanine aminopeptidase" evidence="2">
    <location>
        <begin position="868"/>
        <end position="1056"/>
    </location>
</feature>
<dbReference type="Gene3D" id="1.10.390.10">
    <property type="entry name" value="Neutral Protease Domain 2"/>
    <property type="match status" value="1"/>
</dbReference>
<feature type="transmembrane region" description="Helical" evidence="1">
    <location>
        <begin position="112"/>
        <end position="133"/>
    </location>
</feature>
<keyword evidence="3" id="KW-0031">Aminopeptidase</keyword>
<dbReference type="GO" id="GO:0004177">
    <property type="term" value="F:aminopeptidase activity"/>
    <property type="evidence" value="ECO:0007669"/>
    <property type="project" value="UniProtKB-KW"/>
</dbReference>
<feature type="transmembrane region" description="Helical" evidence="1">
    <location>
        <begin position="246"/>
        <end position="265"/>
    </location>
</feature>
<keyword evidence="3" id="KW-0645">Protease</keyword>
<reference evidence="3 4" key="1">
    <citation type="submission" date="2024-09" db="EMBL/GenBank/DDBJ databases">
        <title>Laminarin stimulates single cell rates of sulfate reduction while oxygen inhibits transcriptomic activity in coastal marine sediment.</title>
        <authorList>
            <person name="Lindsay M."/>
            <person name="Orcutt B."/>
            <person name="Emerson D."/>
            <person name="Stepanauskas R."/>
            <person name="D'Angelo T."/>
        </authorList>
    </citation>
    <scope>NUCLEOTIDE SEQUENCE [LARGE SCALE GENOMIC DNA]</scope>
    <source>
        <strain evidence="3">SAG AM-311-K15</strain>
    </source>
</reference>
<feature type="transmembrane region" description="Helical" evidence="1">
    <location>
        <begin position="415"/>
        <end position="439"/>
    </location>
</feature>
<feature type="transmembrane region" description="Helical" evidence="1">
    <location>
        <begin position="367"/>
        <end position="389"/>
    </location>
</feature>
<evidence type="ECO:0000313" key="4">
    <source>
        <dbReference type="Proteomes" id="UP001594351"/>
    </source>
</evidence>
<feature type="transmembrane region" description="Helical" evidence="1">
    <location>
        <begin position="61"/>
        <end position="80"/>
    </location>
</feature>
<comment type="caution">
    <text evidence="3">The sequence shown here is derived from an EMBL/GenBank/DDBJ whole genome shotgun (WGS) entry which is preliminary data.</text>
</comment>
<protein>
    <submittedName>
        <fullName evidence="3">ABC transporter permease/M1 family aminopeptidase</fullName>
    </submittedName>
</protein>
<name>A0ABV6YRN8_UNCC1</name>